<evidence type="ECO:0000256" key="1">
    <source>
        <dbReference type="SAM" id="MobiDB-lite"/>
    </source>
</evidence>
<accession>A0A0A9Y3M6</accession>
<dbReference type="AlphaFoldDB" id="A0A0A9Y3M6"/>
<reference evidence="2" key="2">
    <citation type="submission" date="2014-07" db="EMBL/GenBank/DDBJ databases">
        <authorList>
            <person name="Hull J."/>
        </authorList>
    </citation>
    <scope>NUCLEOTIDE SEQUENCE</scope>
</reference>
<feature type="compositionally biased region" description="Low complexity" evidence="1">
    <location>
        <begin position="324"/>
        <end position="359"/>
    </location>
</feature>
<name>A0A0A9Y3M6_LYGHE</name>
<reference evidence="3" key="3">
    <citation type="journal article" date="2016" name="Gigascience">
        <title>De novo construction of an expanded transcriptome assembly for the western tarnished plant bug, Lygus hesperus.</title>
        <authorList>
            <person name="Tassone E.E."/>
            <person name="Geib S.M."/>
            <person name="Hall B."/>
            <person name="Fabrick J.A."/>
            <person name="Brent C.S."/>
            <person name="Hull J.J."/>
        </authorList>
    </citation>
    <scope>NUCLEOTIDE SEQUENCE</scope>
</reference>
<feature type="compositionally biased region" description="Low complexity" evidence="1">
    <location>
        <begin position="145"/>
        <end position="160"/>
    </location>
</feature>
<reference evidence="2" key="1">
    <citation type="journal article" date="2014" name="PLoS ONE">
        <title>Transcriptome-Based Identification of ABC Transporters in the Western Tarnished Plant Bug Lygus hesperus.</title>
        <authorList>
            <person name="Hull J.J."/>
            <person name="Chaney K."/>
            <person name="Geib S.M."/>
            <person name="Fabrick J.A."/>
            <person name="Brent C.S."/>
            <person name="Walsh D."/>
            <person name="Lavine L.C."/>
        </authorList>
    </citation>
    <scope>NUCLEOTIDE SEQUENCE</scope>
</reference>
<gene>
    <name evidence="2" type="ORF">CM83_10068</name>
    <name evidence="3" type="ORF">g.3092</name>
</gene>
<dbReference type="EMBL" id="GDHC01011446">
    <property type="protein sequence ID" value="JAQ07183.1"/>
    <property type="molecule type" value="Transcribed_RNA"/>
</dbReference>
<proteinExistence type="predicted"/>
<feature type="region of interest" description="Disordered" evidence="1">
    <location>
        <begin position="74"/>
        <end position="181"/>
    </location>
</feature>
<feature type="compositionally biased region" description="Basic and acidic residues" evidence="1">
    <location>
        <begin position="360"/>
        <end position="380"/>
    </location>
</feature>
<organism evidence="2">
    <name type="scientific">Lygus hesperus</name>
    <name type="common">Western plant bug</name>
    <dbReference type="NCBI Taxonomy" id="30085"/>
    <lineage>
        <taxon>Eukaryota</taxon>
        <taxon>Metazoa</taxon>
        <taxon>Ecdysozoa</taxon>
        <taxon>Arthropoda</taxon>
        <taxon>Hexapoda</taxon>
        <taxon>Insecta</taxon>
        <taxon>Pterygota</taxon>
        <taxon>Neoptera</taxon>
        <taxon>Paraneoptera</taxon>
        <taxon>Hemiptera</taxon>
        <taxon>Heteroptera</taxon>
        <taxon>Panheteroptera</taxon>
        <taxon>Cimicomorpha</taxon>
        <taxon>Miridae</taxon>
        <taxon>Mirini</taxon>
        <taxon>Lygus</taxon>
    </lineage>
</organism>
<feature type="compositionally biased region" description="Low complexity" evidence="1">
    <location>
        <begin position="127"/>
        <end position="138"/>
    </location>
</feature>
<evidence type="ECO:0000313" key="3">
    <source>
        <dbReference type="EMBL" id="JAQ07183.1"/>
    </source>
</evidence>
<dbReference type="EMBL" id="GBHO01019509">
    <property type="protein sequence ID" value="JAG24095.1"/>
    <property type="molecule type" value="Transcribed_RNA"/>
</dbReference>
<feature type="region of interest" description="Disordered" evidence="1">
    <location>
        <begin position="315"/>
        <end position="399"/>
    </location>
</feature>
<protein>
    <submittedName>
        <fullName evidence="2">Uncharacterized protein</fullName>
    </submittedName>
</protein>
<evidence type="ECO:0000313" key="2">
    <source>
        <dbReference type="EMBL" id="JAG24095.1"/>
    </source>
</evidence>
<sequence>MEREIKEKLHRVDKKRLQQLIKSLGINVKASANRATLVDGVAQFVMAPRDTGKAGNAHFRLAPSHDHTSATTIAARRTGGKNNNNGKPSRLSTGKRRTSANTHQDGKAGKGNKTARQSISRSKRSRSSSASAYSTSGSVNRRQSPRLTGSRTSRSTSPTRKVACKEKDISHHRHHHSHTSSADICNDAVKAAIYEYVLQLPCEERKQLGAKSLRLYLEHHFALSSGDLKSFRTLIATSASNCVKALVEAEQAAMAAVATGEVNKVLYHTPFEPEGDSQSGLALGASPLPLAEQIVDELKEKEAYAVEEKATKQIKEQSQEKIGSSNNNNNNSSAALTTAAATASSSSIAKRSSSPSSRADSVKPEEHYLPKTVTTREGKRSSPSPSPSATAQETAHHHH</sequence>